<name>A0A6M1PL58_9BACL</name>
<evidence type="ECO:0000313" key="5">
    <source>
        <dbReference type="Proteomes" id="UP000480151"/>
    </source>
</evidence>
<dbReference type="GO" id="GO:0016020">
    <property type="term" value="C:membrane"/>
    <property type="evidence" value="ECO:0007669"/>
    <property type="project" value="UniProtKB-SubCell"/>
</dbReference>
<comment type="subcellular location">
    <subcellularLocation>
        <location evidence="1">Membrane</location>
    </subcellularLocation>
</comment>
<proteinExistence type="predicted"/>
<gene>
    <name evidence="4" type="ORF">G5B47_12210</name>
</gene>
<dbReference type="PANTHER" id="PTHR46825:SF11">
    <property type="entry name" value="PENICILLIN-BINDING PROTEIN 4"/>
    <property type="match status" value="1"/>
</dbReference>
<evidence type="ECO:0000259" key="3">
    <source>
        <dbReference type="Pfam" id="PF00144"/>
    </source>
</evidence>
<evidence type="ECO:0000256" key="1">
    <source>
        <dbReference type="ARBA" id="ARBA00004370"/>
    </source>
</evidence>
<dbReference type="EMBL" id="JAAKGU010000005">
    <property type="protein sequence ID" value="NGM83178.1"/>
    <property type="molecule type" value="Genomic_DNA"/>
</dbReference>
<accession>A0A6M1PL58</accession>
<dbReference type="AlphaFoldDB" id="A0A6M1PL58"/>
<keyword evidence="2" id="KW-0472">Membrane</keyword>
<evidence type="ECO:0000256" key="2">
    <source>
        <dbReference type="ARBA" id="ARBA00023136"/>
    </source>
</evidence>
<dbReference type="RefSeq" id="WP_165098363.1">
    <property type="nucleotide sequence ID" value="NZ_JAAKGU010000005.1"/>
</dbReference>
<protein>
    <submittedName>
        <fullName evidence="4">Beta-lactamase family protein</fullName>
    </submittedName>
</protein>
<dbReference type="InterPro" id="IPR001466">
    <property type="entry name" value="Beta-lactam-related"/>
</dbReference>
<keyword evidence="5" id="KW-1185">Reference proteome</keyword>
<dbReference type="Gene3D" id="3.40.710.10">
    <property type="entry name" value="DD-peptidase/beta-lactamase superfamily"/>
    <property type="match status" value="1"/>
</dbReference>
<reference evidence="4 5" key="1">
    <citation type="submission" date="2020-02" db="EMBL/GenBank/DDBJ databases">
        <authorList>
            <person name="Gao J."/>
            <person name="Sun J."/>
        </authorList>
    </citation>
    <scope>NUCLEOTIDE SEQUENCE [LARGE SCALE GENOMIC DNA]</scope>
    <source>
        <strain evidence="4 5">7124</strain>
    </source>
</reference>
<dbReference type="SUPFAM" id="SSF56601">
    <property type="entry name" value="beta-lactamase/transpeptidase-like"/>
    <property type="match status" value="1"/>
</dbReference>
<feature type="domain" description="Beta-lactamase-related" evidence="3">
    <location>
        <begin position="23"/>
        <end position="318"/>
    </location>
</feature>
<dbReference type="Pfam" id="PF00144">
    <property type="entry name" value="Beta-lactamase"/>
    <property type="match status" value="1"/>
</dbReference>
<dbReference type="InterPro" id="IPR050491">
    <property type="entry name" value="AmpC-like"/>
</dbReference>
<dbReference type="PANTHER" id="PTHR46825">
    <property type="entry name" value="D-ALANYL-D-ALANINE-CARBOXYPEPTIDASE/ENDOPEPTIDASE AMPH"/>
    <property type="match status" value="1"/>
</dbReference>
<sequence length="331" mass="36965">MQDIQEKIHEYLSRLSDGIHFSGSVLASLNGKVVFQGDYGKSNFELSTDHTERTRFRIGSITKSFTAIAILQLTQKKLIQLDDPIIKYFPHQKGSGQITIHHLLTHSSGIVNYVDDPHLLDWFASPSTTIELINRFSDLPLAFEPGQQFSYSNSGYILLGALIECITGKSFGSYFQDFIFKPLDMMDTCIDHPATMINDRASGYQINDEGLLSNAPYIDMSNTHAAGAIISSIRDLFKWDQGIESNSLLSAKMKWKMLTPYLKAAEFSYGYGWIIQDTPYGRVVGHSGGVHGFSSIFLKYIDRQATVIVLSNIFQPVDTIGTAIAEIILNK</sequence>
<dbReference type="Proteomes" id="UP000480151">
    <property type="component" value="Unassembled WGS sequence"/>
</dbReference>
<organism evidence="4 5">
    <name type="scientific">Paenibacillus apii</name>
    <dbReference type="NCBI Taxonomy" id="1850370"/>
    <lineage>
        <taxon>Bacteria</taxon>
        <taxon>Bacillati</taxon>
        <taxon>Bacillota</taxon>
        <taxon>Bacilli</taxon>
        <taxon>Bacillales</taxon>
        <taxon>Paenibacillaceae</taxon>
        <taxon>Paenibacillus</taxon>
    </lineage>
</organism>
<comment type="caution">
    <text evidence="4">The sequence shown here is derived from an EMBL/GenBank/DDBJ whole genome shotgun (WGS) entry which is preliminary data.</text>
</comment>
<dbReference type="InterPro" id="IPR012338">
    <property type="entry name" value="Beta-lactam/transpept-like"/>
</dbReference>
<evidence type="ECO:0000313" key="4">
    <source>
        <dbReference type="EMBL" id="NGM83178.1"/>
    </source>
</evidence>